<accession>A0A939K956</accession>
<feature type="signal peptide" evidence="1">
    <location>
        <begin position="1"/>
        <end position="21"/>
    </location>
</feature>
<keyword evidence="2" id="KW-0378">Hydrolase</keyword>
<feature type="chain" id="PRO_5037575150" evidence="1">
    <location>
        <begin position="22"/>
        <end position="181"/>
    </location>
</feature>
<dbReference type="GO" id="GO:0016787">
    <property type="term" value="F:hydrolase activity"/>
    <property type="evidence" value="ECO:0007669"/>
    <property type="project" value="UniProtKB-KW"/>
</dbReference>
<proteinExistence type="predicted"/>
<keyword evidence="3" id="KW-1185">Reference proteome</keyword>
<keyword evidence="1" id="KW-0732">Signal</keyword>
<dbReference type="EMBL" id="JAFNME010000002">
    <property type="protein sequence ID" value="MBO1248460.1"/>
    <property type="molecule type" value="Genomic_DNA"/>
</dbReference>
<dbReference type="Gene3D" id="2.40.160.20">
    <property type="match status" value="1"/>
</dbReference>
<dbReference type="InterPro" id="IPR018550">
    <property type="entry name" value="Lipid-A_deacylase-rel"/>
</dbReference>
<sequence>MKNITSAFGFALLLASPWAAAQSQDSPSLYLQAGSGRHGAYTATLGVTLPWNWAHALGSGQLTGAWDLGLGTLSARPEGAQRRSVTALGAGINLRWRPAQGASRWFVEAGTGLVWHNRHYANGDKYFSTRYNFASHLGVGRNFGPQGRHALALRVQHQSNAGLKKPNPGDNFLLLRYAVAF</sequence>
<dbReference type="AlphaFoldDB" id="A0A939K956"/>
<dbReference type="Pfam" id="PF09411">
    <property type="entry name" value="PagL"/>
    <property type="match status" value="1"/>
</dbReference>
<organism evidence="2 3">
    <name type="scientific">Comamonas denitrificans</name>
    <dbReference type="NCBI Taxonomy" id="117506"/>
    <lineage>
        <taxon>Bacteria</taxon>
        <taxon>Pseudomonadati</taxon>
        <taxon>Pseudomonadota</taxon>
        <taxon>Betaproteobacteria</taxon>
        <taxon>Burkholderiales</taxon>
        <taxon>Comamonadaceae</taxon>
        <taxon>Comamonas</taxon>
    </lineage>
</organism>
<evidence type="ECO:0000313" key="3">
    <source>
        <dbReference type="Proteomes" id="UP000664731"/>
    </source>
</evidence>
<evidence type="ECO:0000256" key="1">
    <source>
        <dbReference type="SAM" id="SignalP"/>
    </source>
</evidence>
<dbReference type="RefSeq" id="WP_207574010.1">
    <property type="nucleotide sequence ID" value="NZ_JAFNME010000002.1"/>
</dbReference>
<dbReference type="Proteomes" id="UP000664731">
    <property type="component" value="Unassembled WGS sequence"/>
</dbReference>
<evidence type="ECO:0000313" key="2">
    <source>
        <dbReference type="EMBL" id="MBO1248460.1"/>
    </source>
</evidence>
<gene>
    <name evidence="2" type="ORF">J1777_01225</name>
</gene>
<comment type="caution">
    <text evidence="2">The sequence shown here is derived from an EMBL/GenBank/DDBJ whole genome shotgun (WGS) entry which is preliminary data.</text>
</comment>
<reference evidence="2" key="1">
    <citation type="submission" date="2021-03" db="EMBL/GenBank/DDBJ databases">
        <title>Comamonas denitrificans.</title>
        <authorList>
            <person name="Finster K."/>
        </authorList>
    </citation>
    <scope>NUCLEOTIDE SEQUENCE</scope>
    <source>
        <strain evidence="2">MM2021_4</strain>
    </source>
</reference>
<name>A0A939K956_9BURK</name>
<protein>
    <submittedName>
        <fullName evidence="2">Acyloxyacyl hydrolase</fullName>
    </submittedName>
</protein>